<gene>
    <name evidence="2" type="ORF">Q428_05075</name>
</gene>
<dbReference type="RefSeq" id="WP_035378737.1">
    <property type="nucleotide sequence ID" value="NZ_AZQP01000010.1"/>
</dbReference>
<dbReference type="SUPFAM" id="SSF51658">
    <property type="entry name" value="Xylose isomerase-like"/>
    <property type="match status" value="1"/>
</dbReference>
<dbReference type="Gene3D" id="3.20.20.150">
    <property type="entry name" value="Divalent-metal-dependent TIM barrel enzymes"/>
    <property type="match status" value="1"/>
</dbReference>
<dbReference type="InterPro" id="IPR050312">
    <property type="entry name" value="IolE/XylAMocC-like"/>
</dbReference>
<dbReference type="OrthoDB" id="148059at2"/>
<comment type="caution">
    <text evidence="2">The sequence shown here is derived from an EMBL/GenBank/DDBJ whole genome shotgun (WGS) entry which is preliminary data.</text>
</comment>
<feature type="domain" description="Xylose isomerase-like TIM barrel" evidence="1">
    <location>
        <begin position="21"/>
        <end position="260"/>
    </location>
</feature>
<keyword evidence="3" id="KW-1185">Reference proteome</keyword>
<dbReference type="STRING" id="1403537.Q428_05075"/>
<evidence type="ECO:0000313" key="3">
    <source>
        <dbReference type="Proteomes" id="UP000019681"/>
    </source>
</evidence>
<protein>
    <submittedName>
        <fullName evidence="2">AP endonuclease</fullName>
    </submittedName>
</protein>
<reference evidence="2 3" key="1">
    <citation type="journal article" date="2014" name="Genome Announc.">
        <title>Draft Genome Sequence of Fervidicella metallireducens Strain AeBT, an Iron-Reducing Thermoanaerobe from the Great Artesian Basin.</title>
        <authorList>
            <person name="Patel B.K."/>
        </authorList>
    </citation>
    <scope>NUCLEOTIDE SEQUENCE [LARGE SCALE GENOMIC DNA]</scope>
    <source>
        <strain evidence="2 3">AeB</strain>
    </source>
</reference>
<dbReference type="InterPro" id="IPR036237">
    <property type="entry name" value="Xyl_isomerase-like_sf"/>
</dbReference>
<dbReference type="Pfam" id="PF01261">
    <property type="entry name" value="AP_endonuc_2"/>
    <property type="match status" value="1"/>
</dbReference>
<evidence type="ECO:0000259" key="1">
    <source>
        <dbReference type="Pfam" id="PF01261"/>
    </source>
</evidence>
<dbReference type="EMBL" id="AZQP01000010">
    <property type="protein sequence ID" value="EYE89010.1"/>
    <property type="molecule type" value="Genomic_DNA"/>
</dbReference>
<keyword evidence="2" id="KW-0540">Nuclease</keyword>
<sequence length="260" mass="30565">MRVGISTACFYPNINTEDTLDIISSLGFRLCEIFLETDYEMEEKFCMKLRQKADRLGLHIYSVHGFSGAFEPFLFDRYPRRKNDMEKKFKKMCRAAEILEAECYVFHGLRNTSEKINPKEIALGMDNLINISKEHGVKLAWENVSWCRSNNIDFVREVTENMKEEIKFTLDIKQAVRSGKEPMEYLEFFDDRIFNIHINDADKNNTCLLPGQGNIDLKKIVRRVQKVNLEIPFIIEVYNENFKSLDELSLAKKYVESLEW</sequence>
<dbReference type="GO" id="GO:0004519">
    <property type="term" value="F:endonuclease activity"/>
    <property type="evidence" value="ECO:0007669"/>
    <property type="project" value="UniProtKB-KW"/>
</dbReference>
<accession>A0A017RYK8</accession>
<keyword evidence="2" id="KW-0255">Endonuclease</keyword>
<name>A0A017RYK8_9CLOT</name>
<evidence type="ECO:0000313" key="2">
    <source>
        <dbReference type="EMBL" id="EYE89010.1"/>
    </source>
</evidence>
<dbReference type="Proteomes" id="UP000019681">
    <property type="component" value="Unassembled WGS sequence"/>
</dbReference>
<dbReference type="PANTHER" id="PTHR12110">
    <property type="entry name" value="HYDROXYPYRUVATE ISOMERASE"/>
    <property type="match status" value="1"/>
</dbReference>
<proteinExistence type="predicted"/>
<dbReference type="InterPro" id="IPR013022">
    <property type="entry name" value="Xyl_isomerase-like_TIM-brl"/>
</dbReference>
<organism evidence="2 3">
    <name type="scientific">Fervidicella metallireducens AeB</name>
    <dbReference type="NCBI Taxonomy" id="1403537"/>
    <lineage>
        <taxon>Bacteria</taxon>
        <taxon>Bacillati</taxon>
        <taxon>Bacillota</taxon>
        <taxon>Clostridia</taxon>
        <taxon>Eubacteriales</taxon>
        <taxon>Clostridiaceae</taxon>
        <taxon>Fervidicella</taxon>
    </lineage>
</organism>
<dbReference type="AlphaFoldDB" id="A0A017RYK8"/>
<dbReference type="PANTHER" id="PTHR12110:SF21">
    <property type="entry name" value="XYLOSE ISOMERASE-LIKE TIM BARREL DOMAIN-CONTAINING PROTEIN"/>
    <property type="match status" value="1"/>
</dbReference>
<keyword evidence="2" id="KW-0378">Hydrolase</keyword>